<comment type="caution">
    <text evidence="2">The sequence shown here is derived from an EMBL/GenBank/DDBJ whole genome shotgun (WGS) entry which is preliminary data.</text>
</comment>
<sequence>MQINAATMIATQTTTPTPRSAEPAAEFAPLQFKKTAVPPEVKAPPAPVRPATLEAGSFPIQQSPGNGYVRPGSNIDIKV</sequence>
<proteinExistence type="predicted"/>
<gene>
    <name evidence="2" type="ORF">FHS83_001986</name>
</gene>
<evidence type="ECO:0000313" key="2">
    <source>
        <dbReference type="EMBL" id="NIK88668.1"/>
    </source>
</evidence>
<reference evidence="2 3" key="1">
    <citation type="submission" date="2020-03" db="EMBL/GenBank/DDBJ databases">
        <title>Genomic Encyclopedia of Type Strains, Phase IV (KMG-IV): sequencing the most valuable type-strain genomes for metagenomic binning, comparative biology and taxonomic classification.</title>
        <authorList>
            <person name="Goeker M."/>
        </authorList>
    </citation>
    <scope>NUCLEOTIDE SEQUENCE [LARGE SCALE GENOMIC DNA]</scope>
    <source>
        <strain evidence="2 3">DSM 19867</strain>
    </source>
</reference>
<evidence type="ECO:0000256" key="1">
    <source>
        <dbReference type="SAM" id="MobiDB-lite"/>
    </source>
</evidence>
<organism evidence="2 3">
    <name type="scientific">Rhizomicrobium palustre</name>
    <dbReference type="NCBI Taxonomy" id="189966"/>
    <lineage>
        <taxon>Bacteria</taxon>
        <taxon>Pseudomonadati</taxon>
        <taxon>Pseudomonadota</taxon>
        <taxon>Alphaproteobacteria</taxon>
        <taxon>Micropepsales</taxon>
        <taxon>Micropepsaceae</taxon>
        <taxon>Rhizomicrobium</taxon>
    </lineage>
</organism>
<accession>A0A846MYG8</accession>
<dbReference type="RefSeq" id="WP_167082822.1">
    <property type="nucleotide sequence ID" value="NZ_BAAADC010000001.1"/>
</dbReference>
<dbReference type="EMBL" id="JAASRM010000001">
    <property type="protein sequence ID" value="NIK88668.1"/>
    <property type="molecule type" value="Genomic_DNA"/>
</dbReference>
<name>A0A846MYG8_9PROT</name>
<evidence type="ECO:0000313" key="3">
    <source>
        <dbReference type="Proteomes" id="UP000570514"/>
    </source>
</evidence>
<keyword evidence="3" id="KW-1185">Reference proteome</keyword>
<dbReference type="Proteomes" id="UP000570514">
    <property type="component" value="Unassembled WGS sequence"/>
</dbReference>
<feature type="region of interest" description="Disordered" evidence="1">
    <location>
        <begin position="1"/>
        <end position="24"/>
    </location>
</feature>
<protein>
    <submittedName>
        <fullName evidence="2">Uncharacterized protein</fullName>
    </submittedName>
</protein>
<feature type="region of interest" description="Disordered" evidence="1">
    <location>
        <begin position="36"/>
        <end position="79"/>
    </location>
</feature>
<dbReference type="AlphaFoldDB" id="A0A846MYG8"/>
<feature type="compositionally biased region" description="Low complexity" evidence="1">
    <location>
        <begin position="1"/>
        <end position="17"/>
    </location>
</feature>